<keyword evidence="3" id="KW-1185">Reference proteome</keyword>
<dbReference type="EMBL" id="JAIQCJ010002112">
    <property type="protein sequence ID" value="KAJ8782463.1"/>
    <property type="molecule type" value="Genomic_DNA"/>
</dbReference>
<organism evidence="2 3">
    <name type="scientific">Eschrichtius robustus</name>
    <name type="common">California gray whale</name>
    <name type="synonym">Eschrichtius gibbosus</name>
    <dbReference type="NCBI Taxonomy" id="9764"/>
    <lineage>
        <taxon>Eukaryota</taxon>
        <taxon>Metazoa</taxon>
        <taxon>Chordata</taxon>
        <taxon>Craniata</taxon>
        <taxon>Vertebrata</taxon>
        <taxon>Euteleostomi</taxon>
        <taxon>Mammalia</taxon>
        <taxon>Eutheria</taxon>
        <taxon>Laurasiatheria</taxon>
        <taxon>Artiodactyla</taxon>
        <taxon>Whippomorpha</taxon>
        <taxon>Cetacea</taxon>
        <taxon>Mysticeti</taxon>
        <taxon>Eschrichtiidae</taxon>
        <taxon>Eschrichtius</taxon>
    </lineage>
</organism>
<name>A0AB34GQW3_ESCRO</name>
<proteinExistence type="predicted"/>
<gene>
    <name evidence="2" type="ORF">J1605_010171</name>
</gene>
<evidence type="ECO:0000313" key="2">
    <source>
        <dbReference type="EMBL" id="KAJ8782463.1"/>
    </source>
</evidence>
<feature type="region of interest" description="Disordered" evidence="1">
    <location>
        <begin position="1"/>
        <end position="34"/>
    </location>
</feature>
<feature type="compositionally biased region" description="Low complexity" evidence="1">
    <location>
        <begin position="13"/>
        <end position="25"/>
    </location>
</feature>
<comment type="caution">
    <text evidence="2">The sequence shown here is derived from an EMBL/GenBank/DDBJ whole genome shotgun (WGS) entry which is preliminary data.</text>
</comment>
<evidence type="ECO:0000256" key="1">
    <source>
        <dbReference type="SAM" id="MobiDB-lite"/>
    </source>
</evidence>
<evidence type="ECO:0000313" key="3">
    <source>
        <dbReference type="Proteomes" id="UP001159641"/>
    </source>
</evidence>
<sequence>MWLLGAAAGGAGPASWSGAEGASGEARWHHRDVAGPARLREREAVQGYGQRYFRSPHFRLRWSRCWSCRPGGAAADLSVLGGWSV</sequence>
<protein>
    <submittedName>
        <fullName evidence="2">Uncharacterized protein</fullName>
    </submittedName>
</protein>
<accession>A0AB34GQW3</accession>
<dbReference type="AlphaFoldDB" id="A0AB34GQW3"/>
<dbReference type="Proteomes" id="UP001159641">
    <property type="component" value="Unassembled WGS sequence"/>
</dbReference>
<reference evidence="2 3" key="1">
    <citation type="submission" date="2022-11" db="EMBL/GenBank/DDBJ databases">
        <title>Whole genome sequence of Eschrichtius robustus ER-17-0199.</title>
        <authorList>
            <person name="Bruniche-Olsen A."/>
            <person name="Black A.N."/>
            <person name="Fields C.J."/>
            <person name="Walden K."/>
            <person name="Dewoody J.A."/>
        </authorList>
    </citation>
    <scope>NUCLEOTIDE SEQUENCE [LARGE SCALE GENOMIC DNA]</scope>
    <source>
        <strain evidence="2">ER-17-0199</strain>
        <tissue evidence="2">Blubber</tissue>
    </source>
</reference>